<evidence type="ECO:0000313" key="2">
    <source>
        <dbReference type="EMBL" id="CEM07062.1"/>
    </source>
</evidence>
<dbReference type="PhylomeDB" id="A0A0G4F545"/>
<feature type="region of interest" description="Disordered" evidence="1">
    <location>
        <begin position="708"/>
        <end position="727"/>
    </location>
</feature>
<accession>A0A0G4F545</accession>
<dbReference type="InParanoid" id="A0A0G4F545"/>
<sequence length="808" mass="87749">MEEGEGDGGGGGRSALPGSGTYGLPDERARADGGVSKVQEDFNRISTLFERVQSKWSADPSRAAEKLLDGRTDVQCELSAVASSLSRIDALLDTSAKDELVGAGGSVGIAEANEAHDTSIPVGVGDAPNSVCVSEVKRARLEGHSGHHAAAAAASRGGQSGGPQQDGQTQDQQQQQQQVVCGPCLCSLEGPLLCEMASFLTTIEATVLCRLSKDIRSKADYTGNTHTTEGKTDDTPFGVYRNLTIAKDECRTWQRLDRAPCSRLREKLGHVTTACIQDRKDAYFCNYHYTLSFVTTCLEASRASLKHIYTTGFIDREDAPVPLRPPVAFDKLETLHVTSSSWNSFFRESNWTFPSLVDLRLRTLTTADSWHTIDGEWCEFASALGQCPYLTTIRGLGIGGNSCSHLTHLQKALDTHWGKEQNRCITKTIEFVYGSPTISTSFGDETHPLHDFLTWAGRVGVAIEWRLGKDFFLECNKGASSSVGPPAVRGPVAGVVKDAASEAAMVHLYLGGTPLHRSWKDLLTFPDAGILLVDEGDSSSTIESIPTWLLEVDDNGNNVRFPKIDYLDALLGFVADGDAPPEEAWHLPAAPNSLTTLLGSLRGVRLVEFTTSSLSTVCECLSHMSTDKLDVLEVCVGSHLTALPDPIPHYTLPAVHRLVVPIRCGMWAAVSKAAALSCMRLALLTHAHEAEFEFYVASDQFDFHRDYGELEGGDEAEDDEDEDEDAAWERERELCQAMEEHGKGCMRALATECYEVVKGGYQLTDVDVGCHVEHNETTMQLMSYGHLQLKVLAKGAIAGGEDRGVMTD</sequence>
<dbReference type="Proteomes" id="UP000041254">
    <property type="component" value="Unassembled WGS sequence"/>
</dbReference>
<evidence type="ECO:0000313" key="3">
    <source>
        <dbReference type="Proteomes" id="UP000041254"/>
    </source>
</evidence>
<dbReference type="AlphaFoldDB" id="A0A0G4F545"/>
<protein>
    <submittedName>
        <fullName evidence="2">Uncharacterized protein</fullName>
    </submittedName>
</protein>
<reference evidence="2 3" key="1">
    <citation type="submission" date="2014-11" db="EMBL/GenBank/DDBJ databases">
        <authorList>
            <person name="Zhu J."/>
            <person name="Qi W."/>
            <person name="Song R."/>
        </authorList>
    </citation>
    <scope>NUCLEOTIDE SEQUENCE [LARGE SCALE GENOMIC DNA]</scope>
</reference>
<feature type="region of interest" description="Disordered" evidence="1">
    <location>
        <begin position="143"/>
        <end position="171"/>
    </location>
</feature>
<name>A0A0G4F545_VITBC</name>
<organism evidence="2 3">
    <name type="scientific">Vitrella brassicaformis (strain CCMP3155)</name>
    <dbReference type="NCBI Taxonomy" id="1169540"/>
    <lineage>
        <taxon>Eukaryota</taxon>
        <taxon>Sar</taxon>
        <taxon>Alveolata</taxon>
        <taxon>Colpodellida</taxon>
        <taxon>Vitrellaceae</taxon>
        <taxon>Vitrella</taxon>
    </lineage>
</organism>
<gene>
    <name evidence="2" type="ORF">Vbra_14428</name>
</gene>
<dbReference type="VEuPathDB" id="CryptoDB:Vbra_14428"/>
<feature type="compositionally biased region" description="Low complexity" evidence="1">
    <location>
        <begin position="148"/>
        <end position="171"/>
    </location>
</feature>
<feature type="region of interest" description="Disordered" evidence="1">
    <location>
        <begin position="1"/>
        <end position="37"/>
    </location>
</feature>
<evidence type="ECO:0000256" key="1">
    <source>
        <dbReference type="SAM" id="MobiDB-lite"/>
    </source>
</evidence>
<keyword evidence="3" id="KW-1185">Reference proteome</keyword>
<proteinExistence type="predicted"/>
<feature type="compositionally biased region" description="Acidic residues" evidence="1">
    <location>
        <begin position="709"/>
        <end position="726"/>
    </location>
</feature>
<dbReference type="EMBL" id="CDMY01000375">
    <property type="protein sequence ID" value="CEM07062.1"/>
    <property type="molecule type" value="Genomic_DNA"/>
</dbReference>